<dbReference type="Pfam" id="PF12399">
    <property type="entry name" value="BCA_ABC_TP_C"/>
    <property type="match status" value="1"/>
</dbReference>
<dbReference type="CDD" id="cd03219">
    <property type="entry name" value="ABC_Mj1267_LivG_branched"/>
    <property type="match status" value="1"/>
</dbReference>
<dbReference type="InterPro" id="IPR051120">
    <property type="entry name" value="ABC_AA/LPS_Transport"/>
</dbReference>
<dbReference type="InterPro" id="IPR003593">
    <property type="entry name" value="AAA+_ATPase"/>
</dbReference>
<comment type="caution">
    <text evidence="6">The sequence shown here is derived from an EMBL/GenBank/DDBJ whole genome shotgun (WGS) entry which is preliminary data.</text>
</comment>
<dbReference type="PROSITE" id="PS50893">
    <property type="entry name" value="ABC_TRANSPORTER_2"/>
    <property type="match status" value="1"/>
</dbReference>
<dbReference type="RefSeq" id="WP_261967737.1">
    <property type="nucleotide sequence ID" value="NZ_JAHHZF010000003.1"/>
</dbReference>
<name>A0A947D6M9_9HYPH</name>
<dbReference type="SMART" id="SM00382">
    <property type="entry name" value="AAA"/>
    <property type="match status" value="1"/>
</dbReference>
<dbReference type="SUPFAM" id="SSF52540">
    <property type="entry name" value="P-loop containing nucleoside triphosphate hydrolases"/>
    <property type="match status" value="1"/>
</dbReference>
<dbReference type="InterPro" id="IPR017871">
    <property type="entry name" value="ABC_transporter-like_CS"/>
</dbReference>
<evidence type="ECO:0000256" key="4">
    <source>
        <dbReference type="ARBA" id="ARBA00022840"/>
    </source>
</evidence>
<evidence type="ECO:0000313" key="7">
    <source>
        <dbReference type="Proteomes" id="UP000766595"/>
    </source>
</evidence>
<reference evidence="6 7" key="1">
    <citation type="submission" date="2021-06" db="EMBL/GenBank/DDBJ databases">
        <authorList>
            <person name="Grouzdev D.S."/>
            <person name="Koziaeva V."/>
        </authorList>
    </citation>
    <scope>NUCLEOTIDE SEQUENCE [LARGE SCALE GENOMIC DNA]</scope>
    <source>
        <strain evidence="6 7">22</strain>
    </source>
</reference>
<keyword evidence="7" id="KW-1185">Reference proteome</keyword>
<dbReference type="InterPro" id="IPR027417">
    <property type="entry name" value="P-loop_NTPase"/>
</dbReference>
<dbReference type="InterPro" id="IPR032823">
    <property type="entry name" value="BCA_ABC_TP_C"/>
</dbReference>
<feature type="domain" description="ABC transporter" evidence="5">
    <location>
        <begin position="6"/>
        <end position="247"/>
    </location>
</feature>
<dbReference type="GO" id="GO:0016887">
    <property type="term" value="F:ATP hydrolysis activity"/>
    <property type="evidence" value="ECO:0007669"/>
    <property type="project" value="InterPro"/>
</dbReference>
<dbReference type="GO" id="GO:0005524">
    <property type="term" value="F:ATP binding"/>
    <property type="evidence" value="ECO:0007669"/>
    <property type="project" value="UniProtKB-KW"/>
</dbReference>
<protein>
    <submittedName>
        <fullName evidence="6">ABC transporter ATP-binding protein</fullName>
    </submittedName>
</protein>
<dbReference type="PANTHER" id="PTHR45772:SF2">
    <property type="entry name" value="ABC TRANSPORTER ATP-BINDING PROTEIN"/>
    <property type="match status" value="1"/>
</dbReference>
<gene>
    <name evidence="6" type="ORF">KL771_06475</name>
</gene>
<dbReference type="EMBL" id="JAHHZF010000003">
    <property type="protein sequence ID" value="MBT9289087.1"/>
    <property type="molecule type" value="Genomic_DNA"/>
</dbReference>
<dbReference type="Pfam" id="PF00005">
    <property type="entry name" value="ABC_tran"/>
    <property type="match status" value="1"/>
</dbReference>
<evidence type="ECO:0000256" key="3">
    <source>
        <dbReference type="ARBA" id="ARBA00022741"/>
    </source>
</evidence>
<keyword evidence="3" id="KW-0547">Nucleotide-binding</keyword>
<dbReference type="Gene3D" id="3.40.50.300">
    <property type="entry name" value="P-loop containing nucleotide triphosphate hydrolases"/>
    <property type="match status" value="1"/>
</dbReference>
<comment type="similarity">
    <text evidence="1">Belongs to the ABC transporter superfamily.</text>
</comment>
<keyword evidence="2" id="KW-0813">Transport</keyword>
<accession>A0A947D6M9</accession>
<dbReference type="AlphaFoldDB" id="A0A947D6M9"/>
<evidence type="ECO:0000313" key="6">
    <source>
        <dbReference type="EMBL" id="MBT9289087.1"/>
    </source>
</evidence>
<dbReference type="PROSITE" id="PS00211">
    <property type="entry name" value="ABC_TRANSPORTER_1"/>
    <property type="match status" value="1"/>
</dbReference>
<keyword evidence="4 6" id="KW-0067">ATP-binding</keyword>
<dbReference type="InterPro" id="IPR003439">
    <property type="entry name" value="ABC_transporter-like_ATP-bd"/>
</dbReference>
<dbReference type="GO" id="GO:0005886">
    <property type="term" value="C:plasma membrane"/>
    <property type="evidence" value="ECO:0007669"/>
    <property type="project" value="TreeGrafter"/>
</dbReference>
<sequence>MADPILKLDDLSKNFGALPVTRHVSLEVMPGEIHAVIGPNGAGKTTLINQISGVLKPDRGRVLFAGQDVTRLGVAARARLGLARIFQISSVVAGFSAQENVALAAQAKAGSSFRFLKPARADRVIEEKAAESLAAVGLARRADVAAALLSHGEKRALELAMALVQAPRIVLLDEPMAGTGKAETERLTELLAGLRGRLPMLLIEHDMATVFALADRITVLVEGAVAASGSPEAIRNDPVVRRAYLGEDAHA</sequence>
<organism evidence="6 7">
    <name type="scientific">Prosthecodimorpha staleyi</name>
    <dbReference type="NCBI Taxonomy" id="2840188"/>
    <lineage>
        <taxon>Bacteria</taxon>
        <taxon>Pseudomonadati</taxon>
        <taxon>Pseudomonadota</taxon>
        <taxon>Alphaproteobacteria</taxon>
        <taxon>Hyphomicrobiales</taxon>
        <taxon>Ancalomicrobiaceae</taxon>
        <taxon>Prosthecodimorpha</taxon>
    </lineage>
</organism>
<dbReference type="PANTHER" id="PTHR45772">
    <property type="entry name" value="CONSERVED COMPONENT OF ABC TRANSPORTER FOR NATURAL AMINO ACIDS-RELATED"/>
    <property type="match status" value="1"/>
</dbReference>
<evidence type="ECO:0000256" key="1">
    <source>
        <dbReference type="ARBA" id="ARBA00005417"/>
    </source>
</evidence>
<proteinExistence type="inferred from homology"/>
<dbReference type="Proteomes" id="UP000766595">
    <property type="component" value="Unassembled WGS sequence"/>
</dbReference>
<evidence type="ECO:0000256" key="2">
    <source>
        <dbReference type="ARBA" id="ARBA00022448"/>
    </source>
</evidence>
<evidence type="ECO:0000259" key="5">
    <source>
        <dbReference type="PROSITE" id="PS50893"/>
    </source>
</evidence>